<feature type="domain" description="Beta-lactamase-related" evidence="2">
    <location>
        <begin position="72"/>
        <end position="314"/>
    </location>
</feature>
<dbReference type="Pfam" id="PF00144">
    <property type="entry name" value="Beta-lactamase"/>
    <property type="match status" value="1"/>
</dbReference>
<keyword evidence="1" id="KW-0732">Signal</keyword>
<dbReference type="InterPro" id="IPR050789">
    <property type="entry name" value="Diverse_Enzym_Activities"/>
</dbReference>
<dbReference type="AlphaFoldDB" id="A0A8G2BK07"/>
<evidence type="ECO:0000256" key="1">
    <source>
        <dbReference type="SAM" id="SignalP"/>
    </source>
</evidence>
<dbReference type="Gene3D" id="3.40.710.10">
    <property type="entry name" value="DD-peptidase/beta-lactamase superfamily"/>
    <property type="match status" value="1"/>
</dbReference>
<dbReference type="Proteomes" id="UP000198615">
    <property type="component" value="Unassembled WGS sequence"/>
</dbReference>
<organism evidence="3 4">
    <name type="scientific">Thalassobaculum litoreum DSM 18839</name>
    <dbReference type="NCBI Taxonomy" id="1123362"/>
    <lineage>
        <taxon>Bacteria</taxon>
        <taxon>Pseudomonadati</taxon>
        <taxon>Pseudomonadota</taxon>
        <taxon>Alphaproteobacteria</taxon>
        <taxon>Rhodospirillales</taxon>
        <taxon>Thalassobaculaceae</taxon>
        <taxon>Thalassobaculum</taxon>
    </lineage>
</organism>
<feature type="chain" id="PRO_5034476919" evidence="1">
    <location>
        <begin position="27"/>
        <end position="335"/>
    </location>
</feature>
<sequence>MSLTRRQFATASAAALAAPFVIPAAASRTAAAQTPGPAIGEAARSFPRLHSILVQRGDEMVFAEALRGPGLDRTANIKSCSKSLVALLLGIAIDRGEVPGVDARLAEVAPRLVPDDAEAEVAQITLQDLVTMRAGLGATSGREYGAWVNSRDWVSYALRRPVVGEPGGRMIYSTGSSHVLGAALAVAAGESLLDQARNRLGDPLGIEIPAWTRDPQGYYMGGNQMALTPRAMLRVAMLMRDGGVFDGRQVVSRAWVDASAEPRTQSPWSGLGYGYGWFVSDSGYLIARGYGGQVIAAHRARNLAVAITSDPAQPARSQGYFGDLMAFLDGPILEA</sequence>
<dbReference type="OrthoDB" id="9814204at2"/>
<evidence type="ECO:0000313" key="4">
    <source>
        <dbReference type="Proteomes" id="UP000198615"/>
    </source>
</evidence>
<feature type="signal peptide" evidence="1">
    <location>
        <begin position="1"/>
        <end position="26"/>
    </location>
</feature>
<accession>A0A8G2BK07</accession>
<dbReference type="PROSITE" id="PS51318">
    <property type="entry name" value="TAT"/>
    <property type="match status" value="1"/>
</dbReference>
<evidence type="ECO:0000313" key="3">
    <source>
        <dbReference type="EMBL" id="SDG14390.1"/>
    </source>
</evidence>
<evidence type="ECO:0000259" key="2">
    <source>
        <dbReference type="Pfam" id="PF00144"/>
    </source>
</evidence>
<proteinExistence type="predicted"/>
<reference evidence="3 4" key="1">
    <citation type="submission" date="2016-10" db="EMBL/GenBank/DDBJ databases">
        <authorList>
            <person name="Varghese N."/>
            <person name="Submissions S."/>
        </authorList>
    </citation>
    <scope>NUCLEOTIDE SEQUENCE [LARGE SCALE GENOMIC DNA]</scope>
    <source>
        <strain evidence="3 4">DSM 18839</strain>
    </source>
</reference>
<keyword evidence="4" id="KW-1185">Reference proteome</keyword>
<dbReference type="SUPFAM" id="SSF56601">
    <property type="entry name" value="beta-lactamase/transpeptidase-like"/>
    <property type="match status" value="1"/>
</dbReference>
<protein>
    <submittedName>
        <fullName evidence="3">CubicO group peptidase, beta-lactamase class C family</fullName>
    </submittedName>
</protein>
<dbReference type="PANTHER" id="PTHR43283">
    <property type="entry name" value="BETA-LACTAMASE-RELATED"/>
    <property type="match status" value="1"/>
</dbReference>
<dbReference type="InterPro" id="IPR006311">
    <property type="entry name" value="TAT_signal"/>
</dbReference>
<comment type="caution">
    <text evidence="3">The sequence shown here is derived from an EMBL/GenBank/DDBJ whole genome shotgun (WGS) entry which is preliminary data.</text>
</comment>
<name>A0A8G2BK07_9PROT</name>
<dbReference type="PANTHER" id="PTHR43283:SF7">
    <property type="entry name" value="BETA-LACTAMASE-RELATED DOMAIN-CONTAINING PROTEIN"/>
    <property type="match status" value="1"/>
</dbReference>
<dbReference type="InterPro" id="IPR012338">
    <property type="entry name" value="Beta-lactam/transpept-like"/>
</dbReference>
<gene>
    <name evidence="3" type="ORF">SAMN05660686_03485</name>
</gene>
<dbReference type="RefSeq" id="WP_093152263.1">
    <property type="nucleotide sequence ID" value="NZ_FNBW01000011.1"/>
</dbReference>
<dbReference type="InterPro" id="IPR001466">
    <property type="entry name" value="Beta-lactam-related"/>
</dbReference>
<dbReference type="EMBL" id="FNBW01000011">
    <property type="protein sequence ID" value="SDG14390.1"/>
    <property type="molecule type" value="Genomic_DNA"/>
</dbReference>